<dbReference type="AlphaFoldDB" id="A0A0A9AQF3"/>
<organism evidence="1">
    <name type="scientific">Arundo donax</name>
    <name type="common">Giant reed</name>
    <name type="synonym">Donax arundinaceus</name>
    <dbReference type="NCBI Taxonomy" id="35708"/>
    <lineage>
        <taxon>Eukaryota</taxon>
        <taxon>Viridiplantae</taxon>
        <taxon>Streptophyta</taxon>
        <taxon>Embryophyta</taxon>
        <taxon>Tracheophyta</taxon>
        <taxon>Spermatophyta</taxon>
        <taxon>Magnoliopsida</taxon>
        <taxon>Liliopsida</taxon>
        <taxon>Poales</taxon>
        <taxon>Poaceae</taxon>
        <taxon>PACMAD clade</taxon>
        <taxon>Arundinoideae</taxon>
        <taxon>Arundineae</taxon>
        <taxon>Arundo</taxon>
    </lineage>
</organism>
<reference evidence="1" key="1">
    <citation type="submission" date="2014-09" db="EMBL/GenBank/DDBJ databases">
        <authorList>
            <person name="Magalhaes I.L.F."/>
            <person name="Oliveira U."/>
            <person name="Santos F.R."/>
            <person name="Vidigal T.H.D.A."/>
            <person name="Brescovit A.D."/>
            <person name="Santos A.J."/>
        </authorList>
    </citation>
    <scope>NUCLEOTIDE SEQUENCE</scope>
    <source>
        <tissue evidence="1">Shoot tissue taken approximately 20 cm above the soil surface</tissue>
    </source>
</reference>
<sequence length="93" mass="10386">MDKEHLFAKVVTPRHVGKLNRLEIPKLDQWTRLIHPRPPQLTQAPSGGSFSSLFVLEPPSHPPAERCCRSLGSTTSNIYPPMPKNVSSICTTR</sequence>
<proteinExistence type="predicted"/>
<reference evidence="1" key="2">
    <citation type="journal article" date="2015" name="Data Brief">
        <title>Shoot transcriptome of the giant reed, Arundo donax.</title>
        <authorList>
            <person name="Barrero R.A."/>
            <person name="Guerrero F.D."/>
            <person name="Moolhuijzen P."/>
            <person name="Goolsby J.A."/>
            <person name="Tidwell J."/>
            <person name="Bellgard S.E."/>
            <person name="Bellgard M.I."/>
        </authorList>
    </citation>
    <scope>NUCLEOTIDE SEQUENCE</scope>
    <source>
        <tissue evidence="1">Shoot tissue taken approximately 20 cm above the soil surface</tissue>
    </source>
</reference>
<dbReference type="EMBL" id="GBRH01244519">
    <property type="protein sequence ID" value="JAD53376.1"/>
    <property type="molecule type" value="Transcribed_RNA"/>
</dbReference>
<protein>
    <submittedName>
        <fullName evidence="1">Uncharacterized protein</fullName>
    </submittedName>
</protein>
<evidence type="ECO:0000313" key="1">
    <source>
        <dbReference type="EMBL" id="JAD53376.1"/>
    </source>
</evidence>
<accession>A0A0A9AQF3</accession>
<name>A0A0A9AQF3_ARUDO</name>